<dbReference type="GO" id="GO:0072318">
    <property type="term" value="P:clathrin coat disassembly"/>
    <property type="evidence" value="ECO:0007669"/>
    <property type="project" value="TreeGrafter"/>
</dbReference>
<dbReference type="SUPFAM" id="SSF48452">
    <property type="entry name" value="TPR-like"/>
    <property type="match status" value="1"/>
</dbReference>
<dbReference type="InterPro" id="IPR009060">
    <property type="entry name" value="UBA-like_sf"/>
</dbReference>
<dbReference type="PANTHER" id="PTHR23172">
    <property type="entry name" value="AUXILIN/CYCLIN G-ASSOCIATED KINASE-RELATED"/>
    <property type="match status" value="1"/>
</dbReference>
<feature type="compositionally biased region" description="Pro residues" evidence="1">
    <location>
        <begin position="609"/>
        <end position="629"/>
    </location>
</feature>
<dbReference type="Pfam" id="PF22562">
    <property type="entry name" value="UBA_7"/>
    <property type="match status" value="1"/>
</dbReference>
<feature type="compositionally biased region" description="Basic and acidic residues" evidence="1">
    <location>
        <begin position="247"/>
        <end position="263"/>
    </location>
</feature>
<dbReference type="PANTHER" id="PTHR23172:SF19">
    <property type="entry name" value="J DOMAIN-CONTAINING PROTEIN"/>
    <property type="match status" value="1"/>
</dbReference>
<dbReference type="FunFam" id="1.25.40.10:FF:000354">
    <property type="entry name" value="UBA domain-containing protein 7"/>
    <property type="match status" value="1"/>
</dbReference>
<dbReference type="EMBL" id="HF935695">
    <property type="protein sequence ID" value="CCX12295.1"/>
    <property type="molecule type" value="Genomic_DNA"/>
</dbReference>
<dbReference type="Proteomes" id="UP000018144">
    <property type="component" value="Unassembled WGS sequence"/>
</dbReference>
<feature type="region of interest" description="Disordered" evidence="1">
    <location>
        <begin position="1"/>
        <end position="284"/>
    </location>
</feature>
<dbReference type="AlphaFoldDB" id="U4L743"/>
<dbReference type="GO" id="GO:0030276">
    <property type="term" value="F:clathrin binding"/>
    <property type="evidence" value="ECO:0007669"/>
    <property type="project" value="TreeGrafter"/>
</dbReference>
<feature type="compositionally biased region" description="Low complexity" evidence="1">
    <location>
        <begin position="574"/>
        <end position="585"/>
    </location>
</feature>
<organism evidence="3 4">
    <name type="scientific">Pyronema omphalodes (strain CBS 100304)</name>
    <name type="common">Pyronema confluens</name>
    <dbReference type="NCBI Taxonomy" id="1076935"/>
    <lineage>
        <taxon>Eukaryota</taxon>
        <taxon>Fungi</taxon>
        <taxon>Dikarya</taxon>
        <taxon>Ascomycota</taxon>
        <taxon>Pezizomycotina</taxon>
        <taxon>Pezizomycetes</taxon>
        <taxon>Pezizales</taxon>
        <taxon>Pyronemataceae</taxon>
        <taxon>Pyronema</taxon>
    </lineage>
</organism>
<dbReference type="SUPFAM" id="SSF46934">
    <property type="entry name" value="UBA-like"/>
    <property type="match status" value="1"/>
</dbReference>
<feature type="compositionally biased region" description="Basic and acidic residues" evidence="1">
    <location>
        <begin position="503"/>
        <end position="539"/>
    </location>
</feature>
<feature type="compositionally biased region" description="Polar residues" evidence="1">
    <location>
        <begin position="1"/>
        <end position="14"/>
    </location>
</feature>
<feature type="region of interest" description="Disordered" evidence="1">
    <location>
        <begin position="299"/>
        <end position="370"/>
    </location>
</feature>
<dbReference type="Gene3D" id="1.10.287.110">
    <property type="entry name" value="DnaJ domain"/>
    <property type="match status" value="1"/>
</dbReference>
<feature type="compositionally biased region" description="Low complexity" evidence="1">
    <location>
        <begin position="307"/>
        <end position="321"/>
    </location>
</feature>
<reference evidence="3 4" key="1">
    <citation type="journal article" date="2013" name="PLoS Genet.">
        <title>The genome and development-dependent transcriptomes of Pyronema confluens: a window into fungal evolution.</title>
        <authorList>
            <person name="Traeger S."/>
            <person name="Altegoer F."/>
            <person name="Freitag M."/>
            <person name="Gabaldon T."/>
            <person name="Kempken F."/>
            <person name="Kumar A."/>
            <person name="Marcet-Houben M."/>
            <person name="Poggeler S."/>
            <person name="Stajich J.E."/>
            <person name="Nowrousian M."/>
        </authorList>
    </citation>
    <scope>NUCLEOTIDE SEQUENCE [LARGE SCALE GENOMIC DNA]</scope>
    <source>
        <strain evidence="4">CBS 100304</strain>
        <tissue evidence="3">Vegetative mycelium</tissue>
    </source>
</reference>
<dbReference type="GO" id="GO:0005737">
    <property type="term" value="C:cytoplasm"/>
    <property type="evidence" value="ECO:0007669"/>
    <property type="project" value="TreeGrafter"/>
</dbReference>
<dbReference type="InterPro" id="IPR036869">
    <property type="entry name" value="J_dom_sf"/>
</dbReference>
<dbReference type="GO" id="GO:0072583">
    <property type="term" value="P:clathrin-dependent endocytosis"/>
    <property type="evidence" value="ECO:0007669"/>
    <property type="project" value="TreeGrafter"/>
</dbReference>
<dbReference type="GO" id="GO:0031982">
    <property type="term" value="C:vesicle"/>
    <property type="evidence" value="ECO:0007669"/>
    <property type="project" value="TreeGrafter"/>
</dbReference>
<dbReference type="SUPFAM" id="SSF46565">
    <property type="entry name" value="Chaperone J-domain"/>
    <property type="match status" value="1"/>
</dbReference>
<feature type="compositionally biased region" description="Pro residues" evidence="1">
    <location>
        <begin position="235"/>
        <end position="246"/>
    </location>
</feature>
<feature type="compositionally biased region" description="Basic and acidic residues" evidence="1">
    <location>
        <begin position="70"/>
        <end position="88"/>
    </location>
</feature>
<feature type="compositionally biased region" description="Low complexity" evidence="1">
    <location>
        <begin position="171"/>
        <end position="188"/>
    </location>
</feature>
<evidence type="ECO:0000256" key="1">
    <source>
        <dbReference type="SAM" id="MobiDB-lite"/>
    </source>
</evidence>
<feature type="region of interest" description="Disordered" evidence="1">
    <location>
        <begin position="408"/>
        <end position="657"/>
    </location>
</feature>
<dbReference type="eggNOG" id="KOG0431">
    <property type="taxonomic scope" value="Eukaryota"/>
</dbReference>
<gene>
    <name evidence="3" type="ORF">PCON_11889</name>
</gene>
<dbReference type="eggNOG" id="KOG1124">
    <property type="taxonomic scope" value="Eukaryota"/>
</dbReference>
<protein>
    <submittedName>
        <fullName evidence="3">Similar to UBA domain-containing protein 7 acc. no. O13773</fullName>
    </submittedName>
</protein>
<dbReference type="PROSITE" id="PS50030">
    <property type="entry name" value="UBA"/>
    <property type="match status" value="1"/>
</dbReference>
<proteinExistence type="predicted"/>
<dbReference type="InterPro" id="IPR015940">
    <property type="entry name" value="UBA"/>
</dbReference>
<evidence type="ECO:0000259" key="2">
    <source>
        <dbReference type="PROSITE" id="PS50030"/>
    </source>
</evidence>
<feature type="compositionally biased region" description="Basic and acidic residues" evidence="1">
    <location>
        <begin position="422"/>
        <end position="461"/>
    </location>
</feature>
<feature type="compositionally biased region" description="Low complexity" evidence="1">
    <location>
        <begin position="785"/>
        <end position="798"/>
    </location>
</feature>
<evidence type="ECO:0000313" key="4">
    <source>
        <dbReference type="Proteomes" id="UP000018144"/>
    </source>
</evidence>
<evidence type="ECO:0000313" key="3">
    <source>
        <dbReference type="EMBL" id="CCX12295.1"/>
    </source>
</evidence>
<accession>U4L743</accession>
<name>U4L743_PYROM</name>
<feature type="compositionally biased region" description="Basic and acidic residues" evidence="1">
    <location>
        <begin position="481"/>
        <end position="492"/>
    </location>
</feature>
<dbReference type="Gene3D" id="1.10.8.10">
    <property type="entry name" value="DNA helicase RuvA subunit, C-terminal domain"/>
    <property type="match status" value="1"/>
</dbReference>
<dbReference type="OrthoDB" id="1717591at2759"/>
<dbReference type="OMA" id="GMHELVM"/>
<feature type="domain" description="UBA" evidence="2">
    <location>
        <begin position="256"/>
        <end position="300"/>
    </location>
</feature>
<feature type="compositionally biased region" description="Basic and acidic residues" evidence="1">
    <location>
        <begin position="322"/>
        <end position="352"/>
    </location>
</feature>
<feature type="compositionally biased region" description="Polar residues" evidence="1">
    <location>
        <begin position="23"/>
        <end position="50"/>
    </location>
</feature>
<feature type="compositionally biased region" description="Low complexity" evidence="1">
    <location>
        <begin position="805"/>
        <end position="825"/>
    </location>
</feature>
<dbReference type="STRING" id="1076935.U4L743"/>
<feature type="region of interest" description="Disordered" evidence="1">
    <location>
        <begin position="785"/>
        <end position="831"/>
    </location>
</feature>
<feature type="compositionally biased region" description="Polar residues" evidence="1">
    <location>
        <begin position="641"/>
        <end position="651"/>
    </location>
</feature>
<dbReference type="InterPro" id="IPR011990">
    <property type="entry name" value="TPR-like_helical_dom_sf"/>
</dbReference>
<keyword evidence="4" id="KW-1185">Reference proteome</keyword>
<dbReference type="Gene3D" id="1.25.40.10">
    <property type="entry name" value="Tetratricopeptide repeat domain"/>
    <property type="match status" value="1"/>
</dbReference>
<sequence>MSSINWSSPTGQPSKPSPAPSNAFGNLSIKPSTTPQNGNGATKGSDSFANLVSFGRDKQNSNLSLAEQQQKLEEQRRKDEEERLKKMDALFGGGAANNGFWNALDSKGGVSAAPPAPADDDDILAGFGADIPVDRSSHYPPPSSGFAAQSSSSADVLDLFNAAPPKPTSHSAGASKSATPSATSKPAAFDPFDDFEPQNLPSRDPSPHQPPPQVSNDDDFDILGDLAKPVSEFTKPPPPQPTPSPRPEPRRESPPASDPRDGPIAEIMDMGFTAEQAKQALAETDTGLDVQGAVSWLLEQAHRKSRPASAAPSRSSQSRQDSSSRNRERLEPQPRHESRNRDRERERSREPEDSGLPAWARGVGRGGQGEKDLGAVAAELSGTIFKSATQLWSSGRTKMERAVAEFKADLADGGGDPSQPKWMRERQIREELERNGARGISRNDRPPEAQREPRPAPNKEEFTDEAMMLEMGSGPPQPPRKQREERREERRPSPQSSGSQDPGLDRARIQQQRQREMEAAIAAKEREMREREQAQERARASMMAPDSASRKAKLSAEPEAVYVSRNRRRPPPAASSKPATPEPDLLGGGGGSSNNPFARDVAAERQRSPAPPASKPTPSPHPTPAPRPPKQQRQTVAISPDSLTRSNTARASGTDAFKRGDYTAAQAHYTSALTPIPDQHPLRIVLLSNRSLCTVKLGDPKNALIDVEAILLLIGPHRGEDETIAVDGTDKDMKDYWTKAISRKAECLEQLEKWADAKGVWEEALSGGATATAMNGKRRCEAALKPKAAPKSKPVVVAKPPPKPVQQSAKSSEAVQALRQQNAAQERQEQERLELHDKIHDRIGAWKNGKEGNLRALLAGLDTVLWEGSGWKKVGMAELLIPAKCKIAYMKGIAKVHPDKIRPDATTEQKMISGAVFSLLNDSWDKFKAENGL</sequence>
<feature type="compositionally biased region" description="Low complexity" evidence="1">
    <location>
        <begin position="144"/>
        <end position="154"/>
    </location>
</feature>
<dbReference type="FunFam" id="1.10.287.110:FF:000002">
    <property type="entry name" value="putative tyrosine-protein phosphatase auxilin isoform X2"/>
    <property type="match status" value="1"/>
</dbReference>